<organism evidence="1 2">
    <name type="scientific">Methylomonas methanica (strain DSM 25384 / MC09)</name>
    <dbReference type="NCBI Taxonomy" id="857087"/>
    <lineage>
        <taxon>Bacteria</taxon>
        <taxon>Pseudomonadati</taxon>
        <taxon>Pseudomonadota</taxon>
        <taxon>Gammaproteobacteria</taxon>
        <taxon>Methylococcales</taxon>
        <taxon>Methylococcaceae</taxon>
        <taxon>Methylomonas</taxon>
    </lineage>
</organism>
<dbReference type="RefSeq" id="WP_013816736.1">
    <property type="nucleotide sequence ID" value="NC_015572.1"/>
</dbReference>
<dbReference type="AlphaFoldDB" id="F9ZX02"/>
<protein>
    <submittedName>
        <fullName evidence="1">Uncharacterized protein</fullName>
    </submittedName>
</protein>
<reference key="2">
    <citation type="submission" date="2011-05" db="EMBL/GenBank/DDBJ databases">
        <title>Complete genome sequence of the aerobic marine methanotroph Methylomonas methanica MC09.</title>
        <authorList>
            <person name="Boden R."/>
            <person name="Cunliffe M."/>
            <person name="Scanlan J."/>
            <person name="Moussard H."/>
            <person name="Kits K.D."/>
            <person name="Klotz M."/>
            <person name="Jetten M."/>
            <person name="Vuilleumier S."/>
            <person name="Han J."/>
            <person name="Peters L."/>
            <person name="Mikhailova N."/>
            <person name="Teshima H."/>
            <person name="Tapia R."/>
            <person name="Kyrpides N."/>
            <person name="Ivanova N."/>
            <person name="Pagani I."/>
            <person name="Cheng J.-F."/>
            <person name="Goodwin L."/>
            <person name="Han C."/>
            <person name="Hauser L."/>
            <person name="Land M."/>
            <person name="Lapidus A."/>
            <person name="Lucas S."/>
            <person name="Pitluck S."/>
            <person name="Woyke T."/>
            <person name="Stein L.Y."/>
            <person name="Murrell C."/>
        </authorList>
    </citation>
    <scope>NUCLEOTIDE SEQUENCE</scope>
    <source>
        <strain>MC09</strain>
    </source>
</reference>
<dbReference type="OrthoDB" id="8441783at2"/>
<keyword evidence="2" id="KW-1185">Reference proteome</keyword>
<dbReference type="Proteomes" id="UP000008888">
    <property type="component" value="Chromosome"/>
</dbReference>
<dbReference type="HOGENOM" id="CLU_059727_1_0_6"/>
<accession>F9ZX02</accession>
<evidence type="ECO:0000313" key="1">
    <source>
        <dbReference type="EMBL" id="AEF98463.1"/>
    </source>
</evidence>
<reference evidence="2" key="3">
    <citation type="submission" date="2011-05" db="EMBL/GenBank/DDBJ databases">
        <title>Complete sequence of Methylomonas methanica MC09.</title>
        <authorList>
            <consortium name="US DOE Joint Genome Institute"/>
            <person name="Lucas S."/>
            <person name="Han J."/>
            <person name="Lapidus A."/>
            <person name="Cheng J.-F."/>
            <person name="Goodwin L."/>
            <person name="Pitluck S."/>
            <person name="Peters L."/>
            <person name="Mikhailova N."/>
            <person name="Teshima H."/>
            <person name="Han C."/>
            <person name="Tapia R."/>
            <person name="Land M."/>
            <person name="Hauser L."/>
            <person name="Kyrpides N."/>
            <person name="Ivanova N."/>
            <person name="Pagani I."/>
            <person name="Stein L."/>
            <person name="Woyke T."/>
        </authorList>
    </citation>
    <scope>NUCLEOTIDE SEQUENCE [LARGE SCALE GENOMIC DNA]</scope>
    <source>
        <strain evidence="2">MC09</strain>
    </source>
</reference>
<dbReference type="KEGG" id="mmt:Metme_0006"/>
<reference evidence="1 2" key="1">
    <citation type="journal article" date="2011" name="J. Bacteriol.">
        <title>Complete Genome Sequence of the Aerobic Marine Methanotroph Methylomonas methanica MC09.</title>
        <authorList>
            <person name="Boden R."/>
            <person name="Cunliffe M."/>
            <person name="Scanlan J."/>
            <person name="Moussard H."/>
            <person name="Kits K.D."/>
            <person name="Klotz M.G."/>
            <person name="Jetten M.S."/>
            <person name="Vuilleumier S."/>
            <person name="Han J."/>
            <person name="Peters L."/>
            <person name="Mikhailova N."/>
            <person name="Teshima H."/>
            <person name="Tapia R."/>
            <person name="Kyrpides N."/>
            <person name="Ivanova N."/>
            <person name="Pagani I."/>
            <person name="Cheng J.F."/>
            <person name="Goodwin L."/>
            <person name="Han C."/>
            <person name="Hauser L."/>
            <person name="Land M.L."/>
            <person name="Lapidus A."/>
            <person name="Lucas S."/>
            <person name="Pitluck S."/>
            <person name="Woyke T."/>
            <person name="Stein L."/>
            <person name="Murrell J.C."/>
        </authorList>
    </citation>
    <scope>NUCLEOTIDE SEQUENCE [LARGE SCALE GENOMIC DNA]</scope>
    <source>
        <strain evidence="1 2">MC09</strain>
    </source>
</reference>
<gene>
    <name evidence="1" type="ordered locus">Metme_0006</name>
</gene>
<evidence type="ECO:0000313" key="2">
    <source>
        <dbReference type="Proteomes" id="UP000008888"/>
    </source>
</evidence>
<dbReference type="EMBL" id="CP002738">
    <property type="protein sequence ID" value="AEF98463.1"/>
    <property type="molecule type" value="Genomic_DNA"/>
</dbReference>
<dbReference type="STRING" id="857087.Metme_0006"/>
<sequence>MIAKGSTFYATYRDIRDALLSSKQRISREFLFDFLSSRGVFIAGNSTREELIETLASLTHAYSDFEEIYNQLEVVPRPERTTSRIIGLVIDHSKLQVAVEAIRAERRDYHEAINLSVSQGGQIKIKVEYTELDHGKTILRQRRAKEAEIEIYKEGDHTKVRYPANDRLEAIIDSLVESIQKSEKTQIKQDIIDLSSFDKEERTIFFKSLITSLSGFNFSDVTKVAVDNEIEAVDFSDSDDFFDDEEKADAAELRAELADGMKSFLKSAALNGTGVLHSKELKQFLESGFFISRVIWQATKMEKNGFKVEIEAMLENPSKGTGFRYSVKGVYPCKKDGSHTITRRQAGSEIKKPVLLVVEKAAMKAFHELLGARTDKKQE</sequence>
<proteinExistence type="predicted"/>
<name>F9ZX02_METMM</name>
<dbReference type="eggNOG" id="ENOG502ZA7V">
    <property type="taxonomic scope" value="Bacteria"/>
</dbReference>